<gene>
    <name evidence="5" type="ORF">GXY80_00050</name>
</gene>
<reference evidence="5" key="1">
    <citation type="journal article" date="2020" name="Biotechnol. Biofuels">
        <title>New insights from the biogas microbiome by comprehensive genome-resolved metagenomics of nearly 1600 species originating from multiple anaerobic digesters.</title>
        <authorList>
            <person name="Campanaro S."/>
            <person name="Treu L."/>
            <person name="Rodriguez-R L.M."/>
            <person name="Kovalovszki A."/>
            <person name="Ziels R.M."/>
            <person name="Maus I."/>
            <person name="Zhu X."/>
            <person name="Kougias P.G."/>
            <person name="Basile A."/>
            <person name="Luo G."/>
            <person name="Schluter A."/>
            <person name="Konstantinidis K.T."/>
            <person name="Angelidaki I."/>
        </authorList>
    </citation>
    <scope>NUCLEOTIDE SEQUENCE</scope>
    <source>
        <strain evidence="5">AS06rmzACSIP_7</strain>
    </source>
</reference>
<accession>A0A971RZT8</accession>
<name>A0A971RZT8_9BACT</name>
<dbReference type="GO" id="GO:0003824">
    <property type="term" value="F:catalytic activity"/>
    <property type="evidence" value="ECO:0007669"/>
    <property type="project" value="UniProtKB-ARBA"/>
</dbReference>
<dbReference type="PROSITE" id="PS50887">
    <property type="entry name" value="GGDEF"/>
    <property type="match status" value="1"/>
</dbReference>
<feature type="domain" description="PAC" evidence="3">
    <location>
        <begin position="403"/>
        <end position="453"/>
    </location>
</feature>
<dbReference type="InterPro" id="IPR000014">
    <property type="entry name" value="PAS"/>
</dbReference>
<dbReference type="Pfam" id="PF08448">
    <property type="entry name" value="PAS_4"/>
    <property type="match status" value="1"/>
</dbReference>
<evidence type="ECO:0000313" key="5">
    <source>
        <dbReference type="EMBL" id="NLW33859.1"/>
    </source>
</evidence>
<evidence type="ECO:0000256" key="1">
    <source>
        <dbReference type="SAM" id="Coils"/>
    </source>
</evidence>
<dbReference type="SMART" id="SM00086">
    <property type="entry name" value="PAC"/>
    <property type="match status" value="3"/>
</dbReference>
<dbReference type="Proteomes" id="UP000777265">
    <property type="component" value="Unassembled WGS sequence"/>
</dbReference>
<dbReference type="NCBIfam" id="TIGR00229">
    <property type="entry name" value="sensory_box"/>
    <property type="match status" value="3"/>
</dbReference>
<keyword evidence="1" id="KW-0175">Coiled coil</keyword>
<dbReference type="SUPFAM" id="SSF55785">
    <property type="entry name" value="PYP-like sensor domain (PAS domain)"/>
    <property type="match status" value="3"/>
</dbReference>
<dbReference type="InterPro" id="IPR043128">
    <property type="entry name" value="Rev_trsase/Diguanyl_cyclase"/>
</dbReference>
<dbReference type="EMBL" id="JAAYEE010000003">
    <property type="protein sequence ID" value="NLW33859.1"/>
    <property type="molecule type" value="Genomic_DNA"/>
</dbReference>
<dbReference type="InterPro" id="IPR000700">
    <property type="entry name" value="PAS-assoc_C"/>
</dbReference>
<dbReference type="CDD" id="cd01949">
    <property type="entry name" value="GGDEF"/>
    <property type="match status" value="1"/>
</dbReference>
<dbReference type="PANTHER" id="PTHR44757:SF2">
    <property type="entry name" value="BIOFILM ARCHITECTURE MAINTENANCE PROTEIN MBAA"/>
    <property type="match status" value="1"/>
</dbReference>
<dbReference type="InterPro" id="IPR035965">
    <property type="entry name" value="PAS-like_dom_sf"/>
</dbReference>
<evidence type="ECO:0000259" key="4">
    <source>
        <dbReference type="PROSITE" id="PS50887"/>
    </source>
</evidence>
<organism evidence="5 6">
    <name type="scientific">Syntrophorhabdus aromaticivorans</name>
    <dbReference type="NCBI Taxonomy" id="328301"/>
    <lineage>
        <taxon>Bacteria</taxon>
        <taxon>Pseudomonadati</taxon>
        <taxon>Thermodesulfobacteriota</taxon>
        <taxon>Syntrophorhabdia</taxon>
        <taxon>Syntrophorhabdales</taxon>
        <taxon>Syntrophorhabdaceae</taxon>
        <taxon>Syntrophorhabdus</taxon>
    </lineage>
</organism>
<dbReference type="InterPro" id="IPR052155">
    <property type="entry name" value="Biofilm_reg_signaling"/>
</dbReference>
<evidence type="ECO:0000259" key="2">
    <source>
        <dbReference type="PROSITE" id="PS50112"/>
    </source>
</evidence>
<dbReference type="Gene3D" id="3.30.450.20">
    <property type="entry name" value="PAS domain"/>
    <property type="match status" value="3"/>
</dbReference>
<dbReference type="InterPro" id="IPR013656">
    <property type="entry name" value="PAS_4"/>
</dbReference>
<comment type="caution">
    <text evidence="5">The sequence shown here is derived from an EMBL/GenBank/DDBJ whole genome shotgun (WGS) entry which is preliminary data.</text>
</comment>
<dbReference type="CDD" id="cd00130">
    <property type="entry name" value="PAS"/>
    <property type="match status" value="2"/>
</dbReference>
<dbReference type="SUPFAM" id="SSF55073">
    <property type="entry name" value="Nucleotide cyclase"/>
    <property type="match status" value="1"/>
</dbReference>
<dbReference type="InterPro" id="IPR001610">
    <property type="entry name" value="PAC"/>
</dbReference>
<dbReference type="AlphaFoldDB" id="A0A971RZT8"/>
<protein>
    <submittedName>
        <fullName evidence="5">Diguanylate cyclase</fullName>
    </submittedName>
</protein>
<dbReference type="Pfam" id="PF13426">
    <property type="entry name" value="PAS_9"/>
    <property type="match status" value="2"/>
</dbReference>
<dbReference type="FunFam" id="3.30.70.270:FF:000001">
    <property type="entry name" value="Diguanylate cyclase domain protein"/>
    <property type="match status" value="1"/>
</dbReference>
<feature type="coiled-coil region" evidence="1">
    <location>
        <begin position="261"/>
        <end position="309"/>
    </location>
</feature>
<dbReference type="InterPro" id="IPR029787">
    <property type="entry name" value="Nucleotide_cyclase"/>
</dbReference>
<dbReference type="Gene3D" id="3.30.70.270">
    <property type="match status" value="1"/>
</dbReference>
<sequence length="628" mass="71557">MRRQRTEIEVEHALRESELTFRLLFEKSVDPGLLLDGSIFIDCNSSALEMLCCSQKSRILGLRPSQISPETQPDGQLSRDKEEVFTSLARAGEGSRFEWVHRTFDGDDFWVDVSLTAIPVKGKVITHVAWHDITARKEAEKALSEAGERYRAIFDNAVEGIFQITPQGRYLHVNPALARMYGYESPRAMMDDIIDIGKQQYVDPEDRTRVKKLYEHKGFIERFQTQLYKKDGEKIWISVNARAVRDENGIILYYEGTAEDITRAKRAEEGLQRAHNELEKRVRERTAELAKANQSLQAEISERKRIEEELQASGQRLFDIIEFLPDATFVINREKKVIAWNKAVEEMTGVEKEDILGKGDYEYTIPFYGKKRPMLIDLVYYPQSEIRKWYDVVERRGNAIYVENFVPRVRNGKGAYFWGIASLLVDREGSIVGAIESLRDITEQREAKEAIRNLAFHDPLTGLPNRLLFNDRLGLAISNGGRNRQKVALLLLDLDGFKHINDTFGHNAGDLLLKATAQRLTGILRKSDTVARMGGDEFLLILPEMAKEDYADIVAGKILRAFSEPFMLNAHPISVTTSIGIAIYPDDGKDIETLLKMADIAMYKAKKAGRNKYRHTARGGTQTRTEFA</sequence>
<dbReference type="PROSITE" id="PS50113">
    <property type="entry name" value="PAC"/>
    <property type="match status" value="2"/>
</dbReference>
<feature type="domain" description="PAS" evidence="2">
    <location>
        <begin position="146"/>
        <end position="215"/>
    </location>
</feature>
<proteinExistence type="predicted"/>
<reference evidence="5" key="2">
    <citation type="submission" date="2020-01" db="EMBL/GenBank/DDBJ databases">
        <authorList>
            <person name="Campanaro S."/>
        </authorList>
    </citation>
    <scope>NUCLEOTIDE SEQUENCE</scope>
    <source>
        <strain evidence="5">AS06rmzACSIP_7</strain>
    </source>
</reference>
<feature type="domain" description="GGDEF" evidence="4">
    <location>
        <begin position="485"/>
        <end position="618"/>
    </location>
</feature>
<feature type="domain" description="PAS" evidence="2">
    <location>
        <begin position="313"/>
        <end position="358"/>
    </location>
</feature>
<dbReference type="PANTHER" id="PTHR44757">
    <property type="entry name" value="DIGUANYLATE CYCLASE DGCP"/>
    <property type="match status" value="1"/>
</dbReference>
<evidence type="ECO:0000313" key="6">
    <source>
        <dbReference type="Proteomes" id="UP000777265"/>
    </source>
</evidence>
<dbReference type="Pfam" id="PF00990">
    <property type="entry name" value="GGDEF"/>
    <property type="match status" value="1"/>
</dbReference>
<evidence type="ECO:0000259" key="3">
    <source>
        <dbReference type="PROSITE" id="PS50113"/>
    </source>
</evidence>
<feature type="domain" description="PAC" evidence="3">
    <location>
        <begin position="221"/>
        <end position="273"/>
    </location>
</feature>
<dbReference type="PROSITE" id="PS50112">
    <property type="entry name" value="PAS"/>
    <property type="match status" value="2"/>
</dbReference>
<dbReference type="SMART" id="SM00267">
    <property type="entry name" value="GGDEF"/>
    <property type="match status" value="1"/>
</dbReference>
<dbReference type="InterPro" id="IPR000160">
    <property type="entry name" value="GGDEF_dom"/>
</dbReference>
<dbReference type="SMART" id="SM00091">
    <property type="entry name" value="PAS"/>
    <property type="match status" value="3"/>
</dbReference>
<dbReference type="NCBIfam" id="TIGR00254">
    <property type="entry name" value="GGDEF"/>
    <property type="match status" value="1"/>
</dbReference>